<dbReference type="Pfam" id="PF00496">
    <property type="entry name" value="SBP_bac_5"/>
    <property type="match status" value="1"/>
</dbReference>
<dbReference type="PIRSF" id="PIRSF002741">
    <property type="entry name" value="MppA"/>
    <property type="match status" value="1"/>
</dbReference>
<dbReference type="EMBL" id="JACRSZ010000001">
    <property type="protein sequence ID" value="MBC8571928.1"/>
    <property type="molecule type" value="Genomic_DNA"/>
</dbReference>
<evidence type="ECO:0000313" key="7">
    <source>
        <dbReference type="Proteomes" id="UP000657421"/>
    </source>
</evidence>
<protein>
    <submittedName>
        <fullName evidence="6">Nickel ABC transporter substrate-binding protein</fullName>
    </submittedName>
</protein>
<dbReference type="InterPro" id="IPR000914">
    <property type="entry name" value="SBP_5_dom"/>
</dbReference>
<gene>
    <name evidence="6" type="ORF">H8716_02325</name>
</gene>
<dbReference type="Gene3D" id="3.10.105.10">
    <property type="entry name" value="Dipeptide-binding Protein, Domain 3"/>
    <property type="match status" value="1"/>
</dbReference>
<dbReference type="Gene3D" id="3.40.190.10">
    <property type="entry name" value="Periplasmic binding protein-like II"/>
    <property type="match status" value="1"/>
</dbReference>
<evidence type="ECO:0000313" key="6">
    <source>
        <dbReference type="EMBL" id="MBC8571928.1"/>
    </source>
</evidence>
<dbReference type="SUPFAM" id="SSF53850">
    <property type="entry name" value="Periplasmic binding protein-like II"/>
    <property type="match status" value="1"/>
</dbReference>
<evidence type="ECO:0000259" key="5">
    <source>
        <dbReference type="Pfam" id="PF00496"/>
    </source>
</evidence>
<evidence type="ECO:0000256" key="1">
    <source>
        <dbReference type="ARBA" id="ARBA00004193"/>
    </source>
</evidence>
<dbReference type="InterPro" id="IPR023765">
    <property type="entry name" value="SBP_5_CS"/>
</dbReference>
<organism evidence="6 7">
    <name type="scientific">Jingyaoa shaoxingensis</name>
    <dbReference type="NCBI Taxonomy" id="2763671"/>
    <lineage>
        <taxon>Bacteria</taxon>
        <taxon>Bacillati</taxon>
        <taxon>Bacillota</taxon>
        <taxon>Clostridia</taxon>
        <taxon>Lachnospirales</taxon>
        <taxon>Lachnospiraceae</taxon>
        <taxon>Jingyaoa</taxon>
    </lineage>
</organism>
<dbReference type="InterPro" id="IPR011980">
    <property type="entry name" value="CntA-like"/>
</dbReference>
<dbReference type="Proteomes" id="UP000657421">
    <property type="component" value="Unassembled WGS sequence"/>
</dbReference>
<proteinExistence type="inferred from homology"/>
<dbReference type="InterPro" id="IPR039424">
    <property type="entry name" value="SBP_5"/>
</dbReference>
<keyword evidence="7" id="KW-1185">Reference proteome</keyword>
<reference evidence="6 7" key="1">
    <citation type="submission" date="2020-08" db="EMBL/GenBank/DDBJ databases">
        <title>Genome public.</title>
        <authorList>
            <person name="Liu C."/>
            <person name="Sun Q."/>
        </authorList>
    </citation>
    <scope>NUCLEOTIDE SEQUENCE [LARGE SCALE GENOMIC DNA]</scope>
    <source>
        <strain evidence="6 7">NSJ-46</strain>
    </source>
</reference>
<dbReference type="PANTHER" id="PTHR30290:SF10">
    <property type="entry name" value="PERIPLASMIC OLIGOPEPTIDE-BINDING PROTEIN-RELATED"/>
    <property type="match status" value="1"/>
</dbReference>
<feature type="domain" description="Solute-binding protein family 5" evidence="5">
    <location>
        <begin position="89"/>
        <end position="453"/>
    </location>
</feature>
<comment type="caution">
    <text evidence="6">The sequence shown here is derived from an EMBL/GenBank/DDBJ whole genome shotgun (WGS) entry which is preliminary data.</text>
</comment>
<sequence length="538" mass="60879">MSHAVKIENKHKGEEEMKKRNVVKLVSLGVLAAALMAGSSVQAEGEKVVTAMTSLGLTPELCDPVKSGGDFRLYEMIYDPLVRYGENGEIEPALAESWEISEDGTTYTFHLRKDAKFSDGTEFNADNVIWNYNRWVEQDVTGNFSTKLESVTKVDDDTVEFKFAEPCYTLLIEFTYPRPFRFTCESALDEDGEFYQEVGTGMWMIDSYESGQEVVLVPNPNYYGEKPKVDKVVLKQVVDGDARVMALQSGEADLNLQDIPSESYSIIQADENLSVEQQISTLSFYLIENYDTPALQDINVRQALNYATNNESIVNDLLDGYGNPATGLLSPTVPYVTEENSKGYPYDADKAKELLKEAGYEDTDGDGIVEKDGEPLTLRLVFQTEEYASWKSLCEFLKSEYEKIGVGIELVEEESAAYYDAIWTTRDYDLCIYRSYEDSWMPHGFLKGMFYAPDGAKAVNWYDEELSNDLGEVLKTQDEEERTALYDKILTRINDQAVTIPLYYPNRDYIYNNTRLTNVELAPTAYEGVNWAAMDVVE</sequence>
<comment type="similarity">
    <text evidence="2">Belongs to the bacterial solute-binding protein 5 family.</text>
</comment>
<accession>A0ABR7N693</accession>
<dbReference type="PROSITE" id="PS01040">
    <property type="entry name" value="SBP_BACTERIAL_5"/>
    <property type="match status" value="1"/>
</dbReference>
<dbReference type="CDD" id="cd08489">
    <property type="entry name" value="PBP2_NikA"/>
    <property type="match status" value="1"/>
</dbReference>
<name>A0ABR7N693_9FIRM</name>
<comment type="subcellular location">
    <subcellularLocation>
        <location evidence="1">Cell membrane</location>
        <topology evidence="1">Lipid-anchor</topology>
    </subcellularLocation>
</comment>
<evidence type="ECO:0000256" key="3">
    <source>
        <dbReference type="ARBA" id="ARBA00022448"/>
    </source>
</evidence>
<evidence type="ECO:0000256" key="2">
    <source>
        <dbReference type="ARBA" id="ARBA00005695"/>
    </source>
</evidence>
<dbReference type="InterPro" id="IPR030678">
    <property type="entry name" value="Peptide/Ni-bd"/>
</dbReference>
<keyword evidence="4" id="KW-0732">Signal</keyword>
<evidence type="ECO:0000256" key="4">
    <source>
        <dbReference type="ARBA" id="ARBA00022729"/>
    </source>
</evidence>
<keyword evidence="3" id="KW-0813">Transport</keyword>
<dbReference type="PANTHER" id="PTHR30290">
    <property type="entry name" value="PERIPLASMIC BINDING COMPONENT OF ABC TRANSPORTER"/>
    <property type="match status" value="1"/>
</dbReference>